<dbReference type="AlphaFoldDB" id="A0A8J5I9Q7"/>
<keyword evidence="1" id="KW-0472">Membrane</keyword>
<comment type="caution">
    <text evidence="3">The sequence shown here is derived from an EMBL/GenBank/DDBJ whole genome shotgun (WGS) entry which is preliminary data.</text>
</comment>
<feature type="transmembrane region" description="Helical" evidence="1">
    <location>
        <begin position="616"/>
        <end position="641"/>
    </location>
</feature>
<gene>
    <name evidence="3" type="ORF">ZIOFF_001374</name>
</gene>
<dbReference type="Gene3D" id="2.30.240.10">
    <property type="entry name" value="At5g01610-like"/>
    <property type="match status" value="1"/>
</dbReference>
<dbReference type="Pfam" id="PF07059">
    <property type="entry name" value="EDR2_C"/>
    <property type="match status" value="1"/>
</dbReference>
<evidence type="ECO:0000313" key="3">
    <source>
        <dbReference type="EMBL" id="KAG6536320.1"/>
    </source>
</evidence>
<name>A0A8J5I9Q7_ZINOF</name>
<accession>A0A8J5I9Q7</accession>
<dbReference type="EMBL" id="JACMSC010000001">
    <property type="protein sequence ID" value="KAG6536320.1"/>
    <property type="molecule type" value="Genomic_DNA"/>
</dbReference>
<keyword evidence="1" id="KW-0812">Transmembrane</keyword>
<dbReference type="Proteomes" id="UP000734854">
    <property type="component" value="Unassembled WGS sequence"/>
</dbReference>
<dbReference type="PANTHER" id="PTHR31558:SF3">
    <property type="entry name" value="CW14 PROTEIN"/>
    <property type="match status" value="1"/>
</dbReference>
<feature type="domain" description="Protein ENHANCED DISEASE RESISTANCE 2 C-terminal" evidence="2">
    <location>
        <begin position="263"/>
        <end position="483"/>
    </location>
</feature>
<dbReference type="PANTHER" id="PTHR31558">
    <property type="entry name" value="CW14 PROTEIN"/>
    <property type="match status" value="1"/>
</dbReference>
<dbReference type="InterPro" id="IPR007493">
    <property type="entry name" value="DUF538"/>
</dbReference>
<keyword evidence="1" id="KW-1133">Transmembrane helix</keyword>
<dbReference type="InterPro" id="IPR036758">
    <property type="entry name" value="At5g01610-like"/>
</dbReference>
<keyword evidence="4" id="KW-1185">Reference proteome</keyword>
<proteinExistence type="predicted"/>
<organism evidence="3 4">
    <name type="scientific">Zingiber officinale</name>
    <name type="common">Ginger</name>
    <name type="synonym">Amomum zingiber</name>
    <dbReference type="NCBI Taxonomy" id="94328"/>
    <lineage>
        <taxon>Eukaryota</taxon>
        <taxon>Viridiplantae</taxon>
        <taxon>Streptophyta</taxon>
        <taxon>Embryophyta</taxon>
        <taxon>Tracheophyta</taxon>
        <taxon>Spermatophyta</taxon>
        <taxon>Magnoliopsida</taxon>
        <taxon>Liliopsida</taxon>
        <taxon>Zingiberales</taxon>
        <taxon>Zingiberaceae</taxon>
        <taxon>Zingiber</taxon>
    </lineage>
</organism>
<dbReference type="InterPro" id="IPR009769">
    <property type="entry name" value="EDR2_C"/>
</dbReference>
<evidence type="ECO:0000313" key="4">
    <source>
        <dbReference type="Proteomes" id="UP000734854"/>
    </source>
</evidence>
<protein>
    <recommendedName>
        <fullName evidence="2">Protein ENHANCED DISEASE RESISTANCE 2 C-terminal domain-containing protein</fullName>
    </recommendedName>
</protein>
<sequence>METIDEALGFEGDDPMAFSNPAFQGDGLIRFFERLRIDGVCLGKKMGFSMGLIKITVSFGVALFMTTAGSVEETWFDTFSVIDSDEEDFKSIPDDILSLNGIEGEAIVSPKAFRDDNLGVTGPDNLCIISMDQQKGQRTGEQSLMNSVSNPKSFVSHEDLSVISMQENDCGEEESVLNNCGILPNNCLPCLVVATSTVEKRKAIGSSPPNSAKKASLKLSFKRKSGEAHATSTQFSTKAMIEKPLAGSQVQFCALEKKMLDSWSPIEPNTFRVRGEHYLRDKKKDLASNCAVYSPFGVDVYFRQQKINHIARYVQLPIVNSLGKLPPLLVVNVQVPLYPATIFQSETDGEGISFVLYFRLSEGSKELPSHFLENVQRLIDDEVERCRGFPMDSVVPFRDRLKILGRVANVEDLPLSTAERKLMHAYNEKPVLSRPQHEFYLGKNYFEIDIDMHRFSYIARKGFETFIDRLKICILDVGLTIQFKSSNGGGDLLKKYGLPKGILPHAKHHSLSDDGDLTVELKAPCYIQFSDLVYYDRSVAGALSYGVLSDLSGVQVKKLFVWLPVSAIEARPDSGTVDFKVPFLTLSYSADEFQKIRDCLDSAEESEFLPFSECTAVLLVLLLLVCVSAGVCCIVFIVGVYC</sequence>
<evidence type="ECO:0000259" key="2">
    <source>
        <dbReference type="Pfam" id="PF07059"/>
    </source>
</evidence>
<dbReference type="SUPFAM" id="SSF141562">
    <property type="entry name" value="At5g01610-like"/>
    <property type="match status" value="1"/>
</dbReference>
<dbReference type="Pfam" id="PF04398">
    <property type="entry name" value="DUF538"/>
    <property type="match status" value="1"/>
</dbReference>
<evidence type="ECO:0000256" key="1">
    <source>
        <dbReference type="SAM" id="Phobius"/>
    </source>
</evidence>
<reference evidence="3 4" key="1">
    <citation type="submission" date="2020-08" db="EMBL/GenBank/DDBJ databases">
        <title>Plant Genome Project.</title>
        <authorList>
            <person name="Zhang R.-G."/>
        </authorList>
    </citation>
    <scope>NUCLEOTIDE SEQUENCE [LARGE SCALE GENOMIC DNA]</scope>
    <source>
        <tissue evidence="3">Rhizome</tissue>
    </source>
</reference>